<dbReference type="InterPro" id="IPR027413">
    <property type="entry name" value="GROEL-like_equatorial_sf"/>
</dbReference>
<dbReference type="NCBIfam" id="NF041083">
    <property type="entry name" value="thermosome_beta"/>
    <property type="match status" value="1"/>
</dbReference>
<dbReference type="PANTHER" id="PTHR11353">
    <property type="entry name" value="CHAPERONIN"/>
    <property type="match status" value="1"/>
</dbReference>
<dbReference type="AlphaFoldDB" id="A0A150JDU9"/>
<dbReference type="PATRIC" id="fig|1706433.3.peg.60"/>
<dbReference type="EMBL" id="LNJB01000001">
    <property type="protein sequence ID" value="KYC55409.1"/>
    <property type="molecule type" value="Genomic_DNA"/>
</dbReference>
<dbReference type="InterPro" id="IPR053374">
    <property type="entry name" value="TCP-1_chaperonin"/>
</dbReference>
<name>A0A150JDU9_9EURY</name>
<dbReference type="PROSITE" id="PS00751">
    <property type="entry name" value="TCP1_2"/>
    <property type="match status" value="1"/>
</dbReference>
<evidence type="ECO:0000313" key="8">
    <source>
        <dbReference type="Proteomes" id="UP000092420"/>
    </source>
</evidence>
<accession>A0A150JK03</accession>
<proteinExistence type="inferred from homology"/>
<evidence type="ECO:0000256" key="1">
    <source>
        <dbReference type="ARBA" id="ARBA00008020"/>
    </source>
</evidence>
<dbReference type="Gene3D" id="1.10.560.10">
    <property type="entry name" value="GroEL-like equatorial domain"/>
    <property type="match status" value="1"/>
</dbReference>
<dbReference type="InterPro" id="IPR027410">
    <property type="entry name" value="TCP-1-like_intermed_sf"/>
</dbReference>
<dbReference type="GO" id="GO:0005524">
    <property type="term" value="F:ATP binding"/>
    <property type="evidence" value="ECO:0007669"/>
    <property type="project" value="UniProtKB-KW"/>
</dbReference>
<dbReference type="Pfam" id="PF00118">
    <property type="entry name" value="Cpn60_TCP1"/>
    <property type="match status" value="1"/>
</dbReference>
<evidence type="ECO:0000256" key="3">
    <source>
        <dbReference type="ARBA" id="ARBA00022840"/>
    </source>
</evidence>
<keyword evidence="2 5" id="KW-0547">Nucleotide-binding</keyword>
<dbReference type="InterPro" id="IPR002194">
    <property type="entry name" value="Chaperonin_TCP-1_CS"/>
</dbReference>
<dbReference type="Gene3D" id="3.30.260.10">
    <property type="entry name" value="TCP-1-like chaperonin intermediate domain"/>
    <property type="match status" value="1"/>
</dbReference>
<comment type="similarity">
    <text evidence="1 5">Belongs to the TCP-1 chaperonin family.</text>
</comment>
<keyword evidence="3 5" id="KW-0067">ATP-binding</keyword>
<accession>A0A150JKK2</accession>
<evidence type="ECO:0000256" key="4">
    <source>
        <dbReference type="ARBA" id="ARBA00023186"/>
    </source>
</evidence>
<dbReference type="SUPFAM" id="SSF52029">
    <property type="entry name" value="GroEL apical domain-like"/>
    <property type="match status" value="1"/>
</dbReference>
<dbReference type="NCBIfam" id="NF041082">
    <property type="entry name" value="thermosome_alpha"/>
    <property type="match status" value="1"/>
</dbReference>
<dbReference type="GO" id="GO:0051082">
    <property type="term" value="F:unfolded protein binding"/>
    <property type="evidence" value="ECO:0007669"/>
    <property type="project" value="InterPro"/>
</dbReference>
<dbReference type="GO" id="GO:0016887">
    <property type="term" value="F:ATP hydrolysis activity"/>
    <property type="evidence" value="ECO:0007669"/>
    <property type="project" value="InterPro"/>
</dbReference>
<dbReference type="EMBL" id="LNJE01000009">
    <property type="protein sequence ID" value="KYC57782.1"/>
    <property type="molecule type" value="Genomic_DNA"/>
</dbReference>
<dbReference type="InterPro" id="IPR054827">
    <property type="entry name" value="thermosome_alpha"/>
</dbReference>
<accession>A0A150JDU9</accession>
<sequence length="544" mass="58862">MAEIKQPMGIQPEGSQRYMGKDALRMNIMAGRIVAEIIKTTLGPKGMDKMLVDYSGNVMITNDGATILNQIDISHPAAKMIVEVARTQDQEVGDGTTTAVVLAGELLKKAETLLDQNVHVSTIISGYNMATEKAINILRELGEKVTIDNEKTLIEVAKTSMTGKAAEKSIEKLAKIAVDAVKIAINTQEGVNSVSKEDIKITVKEGGGLEDSTVIKGLLVDENRALHSMPQKIKNAKIAILTSPIEVKKTGIDAKIRITSPENVQAFLDQEEFMLKRMVDRVNNSGANVLVCKKNIDDSALHFLSNAGIYALKNVSEKEIKMISKAAGAKIINMALDLEPTDLGKAELVEERKVGDEYMTFIEGCQDPKISSILIRGGTKQFVDIVERVLDDAIGVLIAVVKEGIICTGAGSTEMEISKQLSTFSNSIKGREQLSIKAFAESLEGIPKAIAENSGIDMIDTIVNLRAAHNKDNSKTMGINVKNGKVEDMLKAGVVEPLKLKEQAIKSASESVVMILRIDDVLAGKELAKSESYRKMSGSEQQIA</sequence>
<comment type="caution">
    <text evidence="6">The sequence shown here is derived from an EMBL/GenBank/DDBJ whole genome shotgun (WGS) entry which is preliminary data.</text>
</comment>
<dbReference type="InterPro" id="IPR017998">
    <property type="entry name" value="Chaperone_TCP-1"/>
</dbReference>
<keyword evidence="4 5" id="KW-0143">Chaperone</keyword>
<reference evidence="6 8" key="1">
    <citation type="journal article" date="2016" name="ISME J.">
        <title>Chasing the elusive Euryarchaeota class WSA2: genomes reveal a uniquely fastidious methyl-reducing methanogen.</title>
        <authorList>
            <person name="Nobu M.K."/>
            <person name="Narihiro T."/>
            <person name="Kuroda K."/>
            <person name="Mei R."/>
            <person name="Liu W.T."/>
        </authorList>
    </citation>
    <scope>NUCLEOTIDE SEQUENCE [LARGE SCALE GENOMIC DNA]</scope>
    <source>
        <strain evidence="6">ADurb1013_Bin02101</strain>
        <strain evidence="7">ADurb1213_Bin02801</strain>
    </source>
</reference>
<dbReference type="Gene3D" id="3.50.7.10">
    <property type="entry name" value="GroEL"/>
    <property type="match status" value="1"/>
</dbReference>
<dbReference type="SUPFAM" id="SSF54849">
    <property type="entry name" value="GroEL-intermediate domain like"/>
    <property type="match status" value="1"/>
</dbReference>
<evidence type="ECO:0000313" key="7">
    <source>
        <dbReference type="EMBL" id="KYC57782.1"/>
    </source>
</evidence>
<dbReference type="PATRIC" id="fig|1706435.3.peg.918"/>
<dbReference type="PROSITE" id="PS00995">
    <property type="entry name" value="TCP1_3"/>
    <property type="match status" value="1"/>
</dbReference>
<gene>
    <name evidence="6" type="primary">thsA_1</name>
    <name evidence="7" type="synonym">thsA_2</name>
    <name evidence="6" type="ORF">AN188_00058</name>
    <name evidence="7" type="ORF">APG09_00923</name>
</gene>
<dbReference type="PROSITE" id="PS00750">
    <property type="entry name" value="TCP1_1"/>
    <property type="match status" value="1"/>
</dbReference>
<evidence type="ECO:0000256" key="5">
    <source>
        <dbReference type="RuleBase" id="RU004187"/>
    </source>
</evidence>
<dbReference type="SUPFAM" id="SSF48592">
    <property type="entry name" value="GroEL equatorial domain-like"/>
    <property type="match status" value="1"/>
</dbReference>
<evidence type="ECO:0000256" key="2">
    <source>
        <dbReference type="ARBA" id="ARBA00022741"/>
    </source>
</evidence>
<dbReference type="InterPro" id="IPR002423">
    <property type="entry name" value="Cpn60/GroEL/TCP-1"/>
</dbReference>
<dbReference type="InterPro" id="IPR027409">
    <property type="entry name" value="GroEL-like_apical_dom_sf"/>
</dbReference>
<protein>
    <submittedName>
        <fullName evidence="6">Thermosome subunit alpha</fullName>
    </submittedName>
</protein>
<evidence type="ECO:0000313" key="6">
    <source>
        <dbReference type="EMBL" id="KYC55409.1"/>
    </source>
</evidence>
<dbReference type="GO" id="GO:0140662">
    <property type="term" value="F:ATP-dependent protein folding chaperone"/>
    <property type="evidence" value="ECO:0007669"/>
    <property type="project" value="InterPro"/>
</dbReference>
<dbReference type="Proteomes" id="UP000092420">
    <property type="component" value="Unassembled WGS sequence"/>
</dbReference>
<dbReference type="PRINTS" id="PR00304">
    <property type="entry name" value="TCOMPLEXTCP1"/>
</dbReference>
<organism evidence="6 8">
    <name type="scientific">Candidatus Methanofastidiosum methylothiophilum</name>
    <dbReference type="NCBI Taxonomy" id="1705564"/>
    <lineage>
        <taxon>Archaea</taxon>
        <taxon>Methanobacteriati</taxon>
        <taxon>Methanobacteriota</taxon>
        <taxon>Stenosarchaea group</taxon>
        <taxon>Candidatus Methanofastidiosia</taxon>
        <taxon>Candidatus Methanofastidiosales</taxon>
        <taxon>Candidatus Methanofastidiosaceae</taxon>
        <taxon>Candidatus Methanofastidiosum</taxon>
    </lineage>
</organism>